<accession>A0A0S3TD59</accession>
<organism evidence="1">
    <name type="scientific">Vigna angularis var. angularis</name>
    <dbReference type="NCBI Taxonomy" id="157739"/>
    <lineage>
        <taxon>Eukaryota</taxon>
        <taxon>Viridiplantae</taxon>
        <taxon>Streptophyta</taxon>
        <taxon>Embryophyta</taxon>
        <taxon>Tracheophyta</taxon>
        <taxon>Spermatophyta</taxon>
        <taxon>Magnoliopsida</taxon>
        <taxon>eudicotyledons</taxon>
        <taxon>Gunneridae</taxon>
        <taxon>Pentapetalae</taxon>
        <taxon>rosids</taxon>
        <taxon>fabids</taxon>
        <taxon>Fabales</taxon>
        <taxon>Fabaceae</taxon>
        <taxon>Papilionoideae</taxon>
        <taxon>50 kb inversion clade</taxon>
        <taxon>NPAAA clade</taxon>
        <taxon>indigoferoid/millettioid clade</taxon>
        <taxon>Phaseoleae</taxon>
        <taxon>Vigna</taxon>
    </lineage>
</organism>
<name>A0A0S3TD59_PHAAN</name>
<gene>
    <name evidence="1" type="primary">Vigan.UMG003300</name>
    <name evidence="1" type="ORF">VIGAN_UM003300</name>
</gene>
<dbReference type="AlphaFoldDB" id="A0A0S3TD59"/>
<sequence length="118" mass="12968">MSHRLFSSKSKVACDKIKKIGRDTTFSKPLDLHFGCNQIPPSVHTYSYLLNTLMDVTAVCIFLSQSITVLPSYSLKKAKCKHPLPKSIICFPAATRSPPCVLSFSSCPPGLRLDLIAV</sequence>
<reference evidence="1" key="1">
    <citation type="journal article" date="2015" name="Sci. Rep.">
        <title>The power of single molecule real-time sequencing technology in the de novo assembly of a eukaryotic genome.</title>
        <authorList>
            <person name="Sakai H."/>
            <person name="Naito K."/>
            <person name="Ogiso-Tanaka E."/>
            <person name="Takahashi Y."/>
            <person name="Iseki K."/>
            <person name="Muto C."/>
            <person name="Satou K."/>
            <person name="Teruya K."/>
            <person name="Shiroma A."/>
            <person name="Shimoji M."/>
            <person name="Hirano T."/>
            <person name="Itoh T."/>
            <person name="Kaga A."/>
            <person name="Tomooka N."/>
        </authorList>
    </citation>
    <scope>NUCLEOTIDE SEQUENCE</scope>
</reference>
<proteinExistence type="predicted"/>
<protein>
    <submittedName>
        <fullName evidence="1">Uncharacterized protein</fullName>
    </submittedName>
</protein>
<dbReference type="EMBL" id="AP015053">
    <property type="protein sequence ID" value="BAU03036.1"/>
    <property type="molecule type" value="Genomic_DNA"/>
</dbReference>
<evidence type="ECO:0000313" key="1">
    <source>
        <dbReference type="EMBL" id="BAU03036.1"/>
    </source>
</evidence>